<name>A0A518FQA9_9PLAN</name>
<gene>
    <name evidence="1" type="ORF">Pan153_31860</name>
</gene>
<reference evidence="1 2" key="1">
    <citation type="submission" date="2019-02" db="EMBL/GenBank/DDBJ databases">
        <title>Deep-cultivation of Planctomycetes and their phenomic and genomic characterization uncovers novel biology.</title>
        <authorList>
            <person name="Wiegand S."/>
            <person name="Jogler M."/>
            <person name="Boedeker C."/>
            <person name="Pinto D."/>
            <person name="Vollmers J."/>
            <person name="Rivas-Marin E."/>
            <person name="Kohn T."/>
            <person name="Peeters S.H."/>
            <person name="Heuer A."/>
            <person name="Rast P."/>
            <person name="Oberbeckmann S."/>
            <person name="Bunk B."/>
            <person name="Jeske O."/>
            <person name="Meyerdierks A."/>
            <person name="Storesund J.E."/>
            <person name="Kallscheuer N."/>
            <person name="Luecker S."/>
            <person name="Lage O.M."/>
            <person name="Pohl T."/>
            <person name="Merkel B.J."/>
            <person name="Hornburger P."/>
            <person name="Mueller R.-W."/>
            <person name="Bruemmer F."/>
            <person name="Labrenz M."/>
            <person name="Spormann A.M."/>
            <person name="Op den Camp H."/>
            <person name="Overmann J."/>
            <person name="Amann R."/>
            <person name="Jetten M.S.M."/>
            <person name="Mascher T."/>
            <person name="Medema M.H."/>
            <person name="Devos D.P."/>
            <person name="Kaster A.-K."/>
            <person name="Ovreas L."/>
            <person name="Rohde M."/>
            <person name="Galperin M.Y."/>
            <person name="Jogler C."/>
        </authorList>
    </citation>
    <scope>NUCLEOTIDE SEQUENCE [LARGE SCALE GENOMIC DNA]</scope>
    <source>
        <strain evidence="1 2">Pan153</strain>
    </source>
</reference>
<sequence>MSELHSTPVVKTDASLSLMALKCLANEAHRLCGQQGQNAPRLALYAVMCEKERRKRAQNGCEESTVVNLEDRRCRGTTAEPQVKNRQWFAMFQVVIGCALARATHNSASCGTAGREQGQFEHR</sequence>
<evidence type="ECO:0000313" key="2">
    <source>
        <dbReference type="Proteomes" id="UP000320839"/>
    </source>
</evidence>
<evidence type="ECO:0000313" key="1">
    <source>
        <dbReference type="EMBL" id="QDV18528.1"/>
    </source>
</evidence>
<proteinExistence type="predicted"/>
<dbReference type="AlphaFoldDB" id="A0A518FQA9"/>
<organism evidence="1 2">
    <name type="scientific">Gimesia panareensis</name>
    <dbReference type="NCBI Taxonomy" id="2527978"/>
    <lineage>
        <taxon>Bacteria</taxon>
        <taxon>Pseudomonadati</taxon>
        <taxon>Planctomycetota</taxon>
        <taxon>Planctomycetia</taxon>
        <taxon>Planctomycetales</taxon>
        <taxon>Planctomycetaceae</taxon>
        <taxon>Gimesia</taxon>
    </lineage>
</organism>
<dbReference type="EMBL" id="CP036317">
    <property type="protein sequence ID" value="QDV18528.1"/>
    <property type="molecule type" value="Genomic_DNA"/>
</dbReference>
<dbReference type="Proteomes" id="UP000320839">
    <property type="component" value="Chromosome"/>
</dbReference>
<accession>A0A518FQA9</accession>
<protein>
    <submittedName>
        <fullName evidence="1">Uncharacterized protein</fullName>
    </submittedName>
</protein>